<dbReference type="AlphaFoldDB" id="A0A2R5G487"/>
<dbReference type="EMBL" id="BEYU01000015">
    <property type="protein sequence ID" value="GBG25810.1"/>
    <property type="molecule type" value="Genomic_DNA"/>
</dbReference>
<feature type="region of interest" description="Disordered" evidence="1">
    <location>
        <begin position="338"/>
        <end position="361"/>
    </location>
</feature>
<accession>A0A2R5G487</accession>
<dbReference type="Proteomes" id="UP000241890">
    <property type="component" value="Unassembled WGS sequence"/>
</dbReference>
<evidence type="ECO:0000313" key="3">
    <source>
        <dbReference type="Proteomes" id="UP000241890"/>
    </source>
</evidence>
<evidence type="ECO:0000313" key="2">
    <source>
        <dbReference type="EMBL" id="GBG25810.1"/>
    </source>
</evidence>
<proteinExistence type="predicted"/>
<organism evidence="2 3">
    <name type="scientific">Hondaea fermentalgiana</name>
    <dbReference type="NCBI Taxonomy" id="2315210"/>
    <lineage>
        <taxon>Eukaryota</taxon>
        <taxon>Sar</taxon>
        <taxon>Stramenopiles</taxon>
        <taxon>Bigyra</taxon>
        <taxon>Labyrinthulomycetes</taxon>
        <taxon>Thraustochytrida</taxon>
        <taxon>Thraustochytriidae</taxon>
        <taxon>Hondaea</taxon>
    </lineage>
</organism>
<reference evidence="2 3" key="1">
    <citation type="submission" date="2017-12" db="EMBL/GenBank/DDBJ databases">
        <title>Sequencing, de novo assembly and annotation of complete genome of a new Thraustochytrid species, strain FCC1311.</title>
        <authorList>
            <person name="Sedici K."/>
            <person name="Godart F."/>
            <person name="Aiese Cigliano R."/>
            <person name="Sanseverino W."/>
            <person name="Barakat M."/>
            <person name="Ortet P."/>
            <person name="Marechal E."/>
            <person name="Cagnac O."/>
            <person name="Amato A."/>
        </authorList>
    </citation>
    <scope>NUCLEOTIDE SEQUENCE [LARGE SCALE GENOMIC DNA]</scope>
</reference>
<gene>
    <name evidence="2" type="ORF">FCC1311_020292</name>
</gene>
<evidence type="ECO:0000256" key="1">
    <source>
        <dbReference type="SAM" id="MobiDB-lite"/>
    </source>
</evidence>
<dbReference type="InParanoid" id="A0A2R5G487"/>
<feature type="compositionally biased region" description="Basic and acidic residues" evidence="1">
    <location>
        <begin position="29"/>
        <end position="39"/>
    </location>
</feature>
<feature type="compositionally biased region" description="Polar residues" evidence="1">
    <location>
        <begin position="621"/>
        <end position="631"/>
    </location>
</feature>
<name>A0A2R5G487_9STRA</name>
<protein>
    <submittedName>
        <fullName evidence="2">Uncharacterized protein</fullName>
    </submittedName>
</protein>
<feature type="compositionally biased region" description="Low complexity" evidence="1">
    <location>
        <begin position="338"/>
        <end position="359"/>
    </location>
</feature>
<sequence length="773" mass="85707">MSEERGGVRPAAHSETGGMSSGPRAATFGRDKAEAKEAGADGDGLRWQVCASPDELEVKWEAEALEEVLAPRWRRHFTAVAAQTAERSGNVVPLDILPVHAFDMVSDESLASLASWLKLEFASQDKSVLGELEFAQFVAATVYLESQHTSLPRALQTMLAEAQPTRTFVDFNSGHADLFARTFCMEKEDLGAKMSCSTSSADARILRQFAFTSVLSSQILQDDPELRELLGVSLDGTPCLNKDDQAKFIAETLVKTWTKPSMLSSHNETADNAIESLRSMTWIEEIYEIGVLQSLEHTGMVAAPDALVRVAYPSQDRGDQALGTSHFACVLTCIMPPKNSSSSSGSSGNKSSTEESLSSHITEFGDTSMERPMGFLMQCTCGDRTWWDMLCTKSRAQVLHVAVVSGLARVLVVQIAHQYPYEVKGYLLVETTPQARERYSQTLDKRYASHLAWAHESLDHHGPPPVFPEVFAEVALQCDLESHFKLWRAVRKYIQTCAGPLHPVRSFRPAIETVVSALTQETSYHVFRDKRFASQVSPSDSVECGQDIESRLAEQCIRDLARVSHGLFLMLSAIKEVLPFAHDLHRDFANCLLRHFSQQPGWADFTAELGVQLLARAQDNQQQLPMQQHSGSKAHISHDDAETDGAIDPPSPSFPSSDVAEAKRVMQRRPKRGPNVLRFYNDQAKRFRLDRTLAHHPMRNELVAGGKFDVNGELIDDPSSALKPKELTCVLCRRRATYHCSICQAVLHTRVPRGHTKSCFTIFHDDPVLSGTS</sequence>
<feature type="region of interest" description="Disordered" evidence="1">
    <location>
        <begin position="621"/>
        <end position="658"/>
    </location>
</feature>
<keyword evidence="3" id="KW-1185">Reference proteome</keyword>
<feature type="region of interest" description="Disordered" evidence="1">
    <location>
        <begin position="1"/>
        <end position="40"/>
    </location>
</feature>
<comment type="caution">
    <text evidence="2">The sequence shown here is derived from an EMBL/GenBank/DDBJ whole genome shotgun (WGS) entry which is preliminary data.</text>
</comment>